<evidence type="ECO:0000256" key="1">
    <source>
        <dbReference type="ARBA" id="ARBA00001353"/>
    </source>
</evidence>
<reference evidence="9 10" key="1">
    <citation type="submission" date="2020-05" db="EMBL/GenBank/DDBJ databases">
        <title>Genomic Encyclopedia of Type Strains, Phase IV (KMG-V): Genome sequencing to study the core and pangenomes of soil and plant-associated prokaryotes.</title>
        <authorList>
            <person name="Whitman W."/>
        </authorList>
    </citation>
    <scope>NUCLEOTIDE SEQUENCE [LARGE SCALE GENOMIC DNA]</scope>
    <source>
        <strain evidence="9 10">C29</strain>
    </source>
</reference>
<evidence type="ECO:0000313" key="10">
    <source>
        <dbReference type="Proteomes" id="UP001516061"/>
    </source>
</evidence>
<dbReference type="NCBIfam" id="TIGR00526">
    <property type="entry name" value="folB_dom"/>
    <property type="match status" value="1"/>
</dbReference>
<organism evidence="9 10">
    <name type="scientific">Sphaerotilus uruguayifluvii</name>
    <dbReference type="NCBI Taxonomy" id="2735897"/>
    <lineage>
        <taxon>Bacteria</taxon>
        <taxon>Pseudomonadati</taxon>
        <taxon>Pseudomonadota</taxon>
        <taxon>Betaproteobacteria</taxon>
        <taxon>Burkholderiales</taxon>
        <taxon>Sphaerotilaceae</taxon>
        <taxon>Sphaerotilus</taxon>
    </lineage>
</organism>
<dbReference type="PANTHER" id="PTHR42844:SF1">
    <property type="entry name" value="DIHYDRONEOPTERIN ALDOLASE 1-RELATED"/>
    <property type="match status" value="1"/>
</dbReference>
<evidence type="ECO:0000256" key="6">
    <source>
        <dbReference type="ARBA" id="ARBA00023239"/>
    </source>
</evidence>
<dbReference type="Proteomes" id="UP001516061">
    <property type="component" value="Unassembled WGS sequence"/>
</dbReference>
<evidence type="ECO:0000256" key="4">
    <source>
        <dbReference type="ARBA" id="ARBA00013043"/>
    </source>
</evidence>
<evidence type="ECO:0000313" key="9">
    <source>
        <dbReference type="EMBL" id="NRT55158.1"/>
    </source>
</evidence>
<gene>
    <name evidence="9" type="ORF">HNQ01_000868</name>
</gene>
<evidence type="ECO:0000256" key="2">
    <source>
        <dbReference type="ARBA" id="ARBA00005013"/>
    </source>
</evidence>
<evidence type="ECO:0000259" key="8">
    <source>
        <dbReference type="SMART" id="SM00905"/>
    </source>
</evidence>
<dbReference type="Pfam" id="PF02152">
    <property type="entry name" value="FolB"/>
    <property type="match status" value="1"/>
</dbReference>
<keyword evidence="5" id="KW-0289">Folate biosynthesis</keyword>
<evidence type="ECO:0000256" key="3">
    <source>
        <dbReference type="ARBA" id="ARBA00005708"/>
    </source>
</evidence>
<dbReference type="GO" id="GO:0004150">
    <property type="term" value="F:dihydroneopterin aldolase activity"/>
    <property type="evidence" value="ECO:0007669"/>
    <property type="project" value="UniProtKB-EC"/>
</dbReference>
<feature type="domain" description="Dihydroneopterin aldolase/epimerase" evidence="8">
    <location>
        <begin position="30"/>
        <end position="140"/>
    </location>
</feature>
<dbReference type="PANTHER" id="PTHR42844">
    <property type="entry name" value="DIHYDRONEOPTERIN ALDOLASE 1-RELATED"/>
    <property type="match status" value="1"/>
</dbReference>
<comment type="catalytic activity">
    <reaction evidence="1">
        <text>7,8-dihydroneopterin = 6-hydroxymethyl-7,8-dihydropterin + glycolaldehyde</text>
        <dbReference type="Rhea" id="RHEA:10540"/>
        <dbReference type="ChEBI" id="CHEBI:17001"/>
        <dbReference type="ChEBI" id="CHEBI:17071"/>
        <dbReference type="ChEBI" id="CHEBI:44841"/>
        <dbReference type="EC" id="4.1.2.25"/>
    </reaction>
</comment>
<dbReference type="SMART" id="SM00905">
    <property type="entry name" value="FolB"/>
    <property type="match status" value="1"/>
</dbReference>
<protein>
    <recommendedName>
        <fullName evidence="4">dihydroneopterin aldolase</fullName>
        <ecNumber evidence="4">4.1.2.25</ecNumber>
    </recommendedName>
    <alternativeName>
        <fullName evidence="7">7,8-dihydroneopterin aldolase</fullName>
    </alternativeName>
</protein>
<evidence type="ECO:0000256" key="5">
    <source>
        <dbReference type="ARBA" id="ARBA00022909"/>
    </source>
</evidence>
<keyword evidence="6 9" id="KW-0456">Lyase</keyword>
<proteinExistence type="inferred from homology"/>
<dbReference type="InterPro" id="IPR043133">
    <property type="entry name" value="GTP-CH-I_C/QueF"/>
</dbReference>
<comment type="pathway">
    <text evidence="2">Cofactor biosynthesis; tetrahydrofolate biosynthesis; 2-amino-4-hydroxy-6-hydroxymethyl-7,8-dihydropteridine diphosphate from 7,8-dihydroneopterin triphosphate: step 3/4.</text>
</comment>
<dbReference type="Gene3D" id="3.30.1130.10">
    <property type="match status" value="1"/>
</dbReference>
<dbReference type="RefSeq" id="WP_173804149.1">
    <property type="nucleotide sequence ID" value="NZ_JABSNM010000003.1"/>
</dbReference>
<comment type="caution">
    <text evidence="9">The sequence shown here is derived from an EMBL/GenBank/DDBJ whole genome shotgun (WGS) entry which is preliminary data.</text>
</comment>
<dbReference type="InterPro" id="IPR006157">
    <property type="entry name" value="FolB_dom"/>
</dbReference>
<accession>A0ABX2FYR8</accession>
<comment type="similarity">
    <text evidence="3">Belongs to the DHNA family.</text>
</comment>
<sequence length="165" mass="17587">MSPMPTPLPLSPALPPAAAAADEPAALDLILIEGWQGQTVIGIHDDELHRPQPLVIDLHAGQPRARACSTDRIGDTIDYGAVCARLDALMLDHGVQLLEALAERIARLLLDDFGASWVRVRIVKPRKFAHVASVGVQIERRAASPAPRPGAQVLGWIGSGLVPQS</sequence>
<evidence type="ECO:0000256" key="7">
    <source>
        <dbReference type="ARBA" id="ARBA00032903"/>
    </source>
</evidence>
<dbReference type="EC" id="4.1.2.25" evidence="4"/>
<dbReference type="InterPro" id="IPR006156">
    <property type="entry name" value="Dihydroneopterin_aldolase"/>
</dbReference>
<dbReference type="SUPFAM" id="SSF55620">
    <property type="entry name" value="Tetrahydrobiopterin biosynthesis enzymes-like"/>
    <property type="match status" value="1"/>
</dbReference>
<dbReference type="EMBL" id="JABSNM010000003">
    <property type="protein sequence ID" value="NRT55158.1"/>
    <property type="molecule type" value="Genomic_DNA"/>
</dbReference>
<keyword evidence="10" id="KW-1185">Reference proteome</keyword>
<name>A0ABX2FYR8_9BURK</name>